<feature type="domain" description="Leucine-binding protein" evidence="3">
    <location>
        <begin position="43"/>
        <end position="401"/>
    </location>
</feature>
<gene>
    <name evidence="4" type="ORF">ABWK59_29650</name>
</gene>
<dbReference type="Pfam" id="PF13458">
    <property type="entry name" value="Peripla_BP_6"/>
    <property type="match status" value="1"/>
</dbReference>
<dbReference type="AlphaFoldDB" id="A0AAU8K3D4"/>
<dbReference type="EMBL" id="CP159872">
    <property type="protein sequence ID" value="XCM82779.1"/>
    <property type="molecule type" value="Genomic_DNA"/>
</dbReference>
<evidence type="ECO:0000313" key="4">
    <source>
        <dbReference type="EMBL" id="XCM82779.1"/>
    </source>
</evidence>
<dbReference type="KEGG" id="kcm:ABWK59_29650"/>
<dbReference type="CDD" id="cd06342">
    <property type="entry name" value="PBP1_ABC_LIVBP-like"/>
    <property type="match status" value="1"/>
</dbReference>
<dbReference type="PANTHER" id="PTHR47151">
    <property type="entry name" value="LEU/ILE/VAL-BINDING ABC TRANSPORTER SUBUNIT"/>
    <property type="match status" value="1"/>
</dbReference>
<dbReference type="InterPro" id="IPR028082">
    <property type="entry name" value="Peripla_BP_I"/>
</dbReference>
<name>A0AAU8K3D4_9ACTN</name>
<dbReference type="PANTHER" id="PTHR47151:SF2">
    <property type="entry name" value="AMINO ACID BINDING PROTEIN"/>
    <property type="match status" value="1"/>
</dbReference>
<dbReference type="SUPFAM" id="SSF53822">
    <property type="entry name" value="Periplasmic binding protein-like I"/>
    <property type="match status" value="1"/>
</dbReference>
<keyword evidence="2" id="KW-0732">Signal</keyword>
<evidence type="ECO:0000259" key="3">
    <source>
        <dbReference type="Pfam" id="PF13458"/>
    </source>
</evidence>
<evidence type="ECO:0000256" key="2">
    <source>
        <dbReference type="ARBA" id="ARBA00022729"/>
    </source>
</evidence>
<accession>A0AAU8K3D4</accession>
<protein>
    <submittedName>
        <fullName evidence="4">Branched-chain amino acid ABC transporter substrate-binding protein</fullName>
    </submittedName>
</protein>
<reference evidence="4" key="1">
    <citation type="submission" date="2024-06" db="EMBL/GenBank/DDBJ databases">
        <title>The genome sequences of Kitasatospora sp. strain HUAS MG31.</title>
        <authorList>
            <person name="Mo P."/>
        </authorList>
    </citation>
    <scope>NUCLEOTIDE SEQUENCE</scope>
    <source>
        <strain evidence="4">HUAS MG31</strain>
    </source>
</reference>
<sequence>MHHPHPPFRHARPGRAPALVLAGTLVLSGCSLVDSGGAGTELVIGVDIPLTSKFSAPAQGIRNSVEMAVAKANAKNLVPGVRFVLDVRDDSAEPKTAKAHAEAFAARPNVIGVVGPYNSAVALEMTPVLANAGIVNISPANTLPALTFGQDYLTKGKKRPYPTYFRTVTTDAVQGPYVARYALKKMKLDTVAVIDDSKAYGIGLADQMAGEFERGGGKVLMRESVPAGTTDFGALVQKIKTTKPKLVFFGGESTEAGPLSSQLKAAGVKVPVAGGDGVHKADYPGLAGGPQADGDLASSDGVAIDDLPSAYNFLEAYRAGKYTEPPGTFGPYGYDSVWALMLAVGKVVQDNKGKVPTGDLRAKVAKAVQDTSFFGVTGDVAFDEFGDSSNQIVSLYQVRNGKWETVVSSGKLNQLN</sequence>
<organism evidence="4">
    <name type="scientific">Kitasatospora camelliae</name>
    <dbReference type="NCBI Taxonomy" id="3156397"/>
    <lineage>
        <taxon>Bacteria</taxon>
        <taxon>Bacillati</taxon>
        <taxon>Actinomycetota</taxon>
        <taxon>Actinomycetes</taxon>
        <taxon>Kitasatosporales</taxon>
        <taxon>Streptomycetaceae</taxon>
        <taxon>Kitasatospora</taxon>
    </lineage>
</organism>
<comment type="similarity">
    <text evidence="1">Belongs to the leucine-binding protein family.</text>
</comment>
<evidence type="ECO:0000256" key="1">
    <source>
        <dbReference type="ARBA" id="ARBA00010062"/>
    </source>
</evidence>
<dbReference type="Gene3D" id="3.40.50.2300">
    <property type="match status" value="2"/>
</dbReference>
<proteinExistence type="inferred from homology"/>
<dbReference type="InterPro" id="IPR028081">
    <property type="entry name" value="Leu-bd"/>
</dbReference>
<dbReference type="RefSeq" id="WP_354643712.1">
    <property type="nucleotide sequence ID" value="NZ_CP159872.1"/>
</dbReference>